<evidence type="ECO:0000313" key="1">
    <source>
        <dbReference type="EMBL" id="QRC93628.1"/>
    </source>
</evidence>
<protein>
    <submittedName>
        <fullName evidence="1">Uncharacterized protein</fullName>
    </submittedName>
</protein>
<dbReference type="EMBL" id="CP069025">
    <property type="protein sequence ID" value="QRC93628.1"/>
    <property type="molecule type" value="Genomic_DNA"/>
</dbReference>
<keyword evidence="2" id="KW-1185">Reference proteome</keyword>
<proteinExistence type="predicted"/>
<gene>
    <name evidence="1" type="ORF">JI435_404240</name>
</gene>
<dbReference type="AlphaFoldDB" id="A0A7U2HWX1"/>
<dbReference type="Proteomes" id="UP000663193">
    <property type="component" value="Chromosome 3"/>
</dbReference>
<reference evidence="2" key="1">
    <citation type="journal article" date="2021" name="BMC Genomics">
        <title>Chromosome-level genome assembly and manually-curated proteome of model necrotroph Parastagonospora nodorum Sn15 reveals a genome-wide trove of candidate effector homologs, and redundancy of virulence-related functions within an accessory chromosome.</title>
        <authorList>
            <person name="Bertazzoni S."/>
            <person name="Jones D.A.B."/>
            <person name="Phan H.T."/>
            <person name="Tan K.-C."/>
            <person name="Hane J.K."/>
        </authorList>
    </citation>
    <scope>NUCLEOTIDE SEQUENCE [LARGE SCALE GENOMIC DNA]</scope>
    <source>
        <strain evidence="2">SN15 / ATCC MYA-4574 / FGSC 10173)</strain>
    </source>
</reference>
<evidence type="ECO:0000313" key="2">
    <source>
        <dbReference type="Proteomes" id="UP000663193"/>
    </source>
</evidence>
<sequence length="118" mass="13837">MPEEILGPEPGCSASQSTTEPNYMLCCPMWSIWPTHSWIKLNLFSESLDYGLPAQAHSTRQTYWLSHRQTGSRAALFCQQLIGLREWAHELRALGQMRARMQLVCTKWRFSWRQVLYF</sequence>
<accession>A0A7U2HWX1</accession>
<name>A0A7U2HWX1_PHANO</name>
<organism evidence="1 2">
    <name type="scientific">Phaeosphaeria nodorum (strain SN15 / ATCC MYA-4574 / FGSC 10173)</name>
    <name type="common">Glume blotch fungus</name>
    <name type="synonym">Parastagonospora nodorum</name>
    <dbReference type="NCBI Taxonomy" id="321614"/>
    <lineage>
        <taxon>Eukaryota</taxon>
        <taxon>Fungi</taxon>
        <taxon>Dikarya</taxon>
        <taxon>Ascomycota</taxon>
        <taxon>Pezizomycotina</taxon>
        <taxon>Dothideomycetes</taxon>
        <taxon>Pleosporomycetidae</taxon>
        <taxon>Pleosporales</taxon>
        <taxon>Pleosporineae</taxon>
        <taxon>Phaeosphaeriaceae</taxon>
        <taxon>Parastagonospora</taxon>
    </lineage>
</organism>
<dbReference type="VEuPathDB" id="FungiDB:JI435_404240"/>